<name>A0A6A6KM90_HEVBR</name>
<organism evidence="8 9">
    <name type="scientific">Hevea brasiliensis</name>
    <name type="common">Para rubber tree</name>
    <name type="synonym">Siphonia brasiliensis</name>
    <dbReference type="NCBI Taxonomy" id="3981"/>
    <lineage>
        <taxon>Eukaryota</taxon>
        <taxon>Viridiplantae</taxon>
        <taxon>Streptophyta</taxon>
        <taxon>Embryophyta</taxon>
        <taxon>Tracheophyta</taxon>
        <taxon>Spermatophyta</taxon>
        <taxon>Magnoliopsida</taxon>
        <taxon>eudicotyledons</taxon>
        <taxon>Gunneridae</taxon>
        <taxon>Pentapetalae</taxon>
        <taxon>rosids</taxon>
        <taxon>fabids</taxon>
        <taxon>Malpighiales</taxon>
        <taxon>Euphorbiaceae</taxon>
        <taxon>Crotonoideae</taxon>
        <taxon>Micrandreae</taxon>
        <taxon>Hevea</taxon>
    </lineage>
</organism>
<dbReference type="SMART" id="SM00576">
    <property type="entry name" value="BTP"/>
    <property type="match status" value="1"/>
</dbReference>
<dbReference type="InterPro" id="IPR019473">
    <property type="entry name" value="TFIID_su8_C"/>
</dbReference>
<dbReference type="GO" id="GO:0046982">
    <property type="term" value="F:protein heterodimerization activity"/>
    <property type="evidence" value="ECO:0007669"/>
    <property type="project" value="InterPro"/>
</dbReference>
<dbReference type="EMBL" id="JAAGAX010000016">
    <property type="protein sequence ID" value="KAF2289887.1"/>
    <property type="molecule type" value="Genomic_DNA"/>
</dbReference>
<keyword evidence="9" id="KW-1185">Reference proteome</keyword>
<evidence type="ECO:0000256" key="3">
    <source>
        <dbReference type="ARBA" id="ARBA00017307"/>
    </source>
</evidence>
<protein>
    <recommendedName>
        <fullName evidence="3">Transcription initiation factor TFIID subunit 8</fullName>
    </recommendedName>
</protein>
<evidence type="ECO:0000313" key="9">
    <source>
        <dbReference type="Proteomes" id="UP000467840"/>
    </source>
</evidence>
<proteinExistence type="inferred from homology"/>
<dbReference type="Proteomes" id="UP000467840">
    <property type="component" value="Chromosome 8"/>
</dbReference>
<comment type="similarity">
    <text evidence="2">Belongs to the TAF8 family.</text>
</comment>
<dbReference type="Gene3D" id="1.10.20.10">
    <property type="entry name" value="Histone, subunit A"/>
    <property type="match status" value="1"/>
</dbReference>
<dbReference type="CDD" id="cd08049">
    <property type="entry name" value="TAF8"/>
    <property type="match status" value="1"/>
</dbReference>
<evidence type="ECO:0000256" key="1">
    <source>
        <dbReference type="ARBA" id="ARBA00004123"/>
    </source>
</evidence>
<feature type="domain" description="Bromodomain associated" evidence="7">
    <location>
        <begin position="16"/>
        <end position="90"/>
    </location>
</feature>
<keyword evidence="4" id="KW-0805">Transcription regulation</keyword>
<evidence type="ECO:0000256" key="4">
    <source>
        <dbReference type="ARBA" id="ARBA00023015"/>
    </source>
</evidence>
<dbReference type="InterPro" id="IPR006565">
    <property type="entry name" value="BTP"/>
</dbReference>
<dbReference type="AlphaFoldDB" id="A0A6A6KM90"/>
<dbReference type="GO" id="GO:0005669">
    <property type="term" value="C:transcription factor TFIID complex"/>
    <property type="evidence" value="ECO:0007669"/>
    <property type="project" value="InterPro"/>
</dbReference>
<accession>A0A6A6KM90</accession>
<evidence type="ECO:0000259" key="7">
    <source>
        <dbReference type="SMART" id="SM00576"/>
    </source>
</evidence>
<evidence type="ECO:0000313" key="8">
    <source>
        <dbReference type="EMBL" id="KAF2289887.1"/>
    </source>
</evidence>
<dbReference type="PANTHER" id="PTHR46338:SF1">
    <property type="entry name" value="TRANSCRIPTION INITIATION FACTOR TFIID SUBUNIT 8"/>
    <property type="match status" value="1"/>
</dbReference>
<keyword evidence="5" id="KW-0804">Transcription</keyword>
<comment type="caution">
    <text evidence="8">The sequence shown here is derived from an EMBL/GenBank/DDBJ whole genome shotgun (WGS) entry which is preliminary data.</text>
</comment>
<keyword evidence="6" id="KW-0539">Nucleus</keyword>
<comment type="subcellular location">
    <subcellularLocation>
        <location evidence="1">Nucleus</location>
    </subcellularLocation>
</comment>
<reference evidence="8 9" key="1">
    <citation type="journal article" date="2020" name="Mol. Plant">
        <title>The Chromosome-Based Rubber Tree Genome Provides New Insights into Spurge Genome Evolution and Rubber Biosynthesis.</title>
        <authorList>
            <person name="Liu J."/>
            <person name="Shi C."/>
            <person name="Shi C.C."/>
            <person name="Li W."/>
            <person name="Zhang Q.J."/>
            <person name="Zhang Y."/>
            <person name="Li K."/>
            <person name="Lu H.F."/>
            <person name="Shi C."/>
            <person name="Zhu S.T."/>
            <person name="Xiao Z.Y."/>
            <person name="Nan H."/>
            <person name="Yue Y."/>
            <person name="Zhu X.G."/>
            <person name="Wu Y."/>
            <person name="Hong X.N."/>
            <person name="Fan G.Y."/>
            <person name="Tong Y."/>
            <person name="Zhang D."/>
            <person name="Mao C.L."/>
            <person name="Liu Y.L."/>
            <person name="Hao S.J."/>
            <person name="Liu W.Q."/>
            <person name="Lv M.Q."/>
            <person name="Zhang H.B."/>
            <person name="Liu Y."/>
            <person name="Hu-Tang G.R."/>
            <person name="Wang J.P."/>
            <person name="Wang J.H."/>
            <person name="Sun Y.H."/>
            <person name="Ni S.B."/>
            <person name="Chen W.B."/>
            <person name="Zhang X.C."/>
            <person name="Jiao Y.N."/>
            <person name="Eichler E.E."/>
            <person name="Li G.H."/>
            <person name="Liu X."/>
            <person name="Gao L.Z."/>
        </authorList>
    </citation>
    <scope>NUCLEOTIDE SEQUENCE [LARGE SCALE GENOMIC DNA]</scope>
    <source>
        <strain evidence="9">cv. GT1</strain>
        <tissue evidence="8">Leaf</tissue>
    </source>
</reference>
<dbReference type="Pfam" id="PF07524">
    <property type="entry name" value="Bromo_TP"/>
    <property type="match status" value="1"/>
</dbReference>
<dbReference type="PANTHER" id="PTHR46338">
    <property type="entry name" value="TRANSCRIPTION INITIATION FACTOR TFIID SUBUNIT 8"/>
    <property type="match status" value="1"/>
</dbReference>
<gene>
    <name evidence="8" type="ORF">GH714_039028</name>
</gene>
<evidence type="ECO:0000256" key="6">
    <source>
        <dbReference type="ARBA" id="ARBA00023242"/>
    </source>
</evidence>
<dbReference type="InterPro" id="IPR009072">
    <property type="entry name" value="Histone-fold"/>
</dbReference>
<evidence type="ECO:0000256" key="5">
    <source>
        <dbReference type="ARBA" id="ARBA00023163"/>
    </source>
</evidence>
<evidence type="ECO:0000256" key="2">
    <source>
        <dbReference type="ARBA" id="ARBA00008767"/>
    </source>
</evidence>
<dbReference type="InterPro" id="IPR037818">
    <property type="entry name" value="TAF8"/>
</dbReference>
<dbReference type="Pfam" id="PF10406">
    <property type="entry name" value="TAF8_C"/>
    <property type="match status" value="1"/>
</dbReference>
<sequence>MSNGGAQSTQGRPKADDFGWAVSRIAVAQICGALGFQGFKGSALDALTDLAIRYLIDLGKTASSHANSSGRTQCNLLDIVRGFEDMGAPRGISGASNSGNNIINSGTVREIIELLGSTEEIPFAQPVPHFPVIRDRRLIPSFLNMSEAPPGKHIPAWLPAFPDPHTYVHTPVWNERVADPRAEKIEQARQRRKAERALLSLQQRLASNGSSGASSSETSNDNVKELGVVESNTFLYTPLKPGEKGVSAVVLPDKLKDCVCLMEAFAPAIEAAKEGGLVDGGDSDNERRLLPEKRPAVNFKFKTGKKLLGEPLDLSLSRKGGGRAGHWLVRDEERDDKKRRAEYILRQSMENPQELTQL</sequence>